<reference evidence="1 4" key="3">
    <citation type="journal article" date="2022" name="G3 (Bethesda)">
        <title>Whole-genome sequence and methylome profiling of the almond [Prunus dulcis (Mill.) D.A. Webb] cultivar 'Nonpareil'.</title>
        <authorList>
            <person name="D'Amico-Willman K.M."/>
            <person name="Ouma W.Z."/>
            <person name="Meulia T."/>
            <person name="Sideli G.M."/>
            <person name="Gradziel T.M."/>
            <person name="Fresnedo-Ramirez J."/>
        </authorList>
    </citation>
    <scope>NUCLEOTIDE SEQUENCE [LARGE SCALE GENOMIC DNA]</scope>
    <source>
        <strain evidence="1">Clone GOH B32 T37-40</strain>
    </source>
</reference>
<dbReference type="EMBL" id="JAJFAZ020000005">
    <property type="protein sequence ID" value="KAI5329139.1"/>
    <property type="molecule type" value="Genomic_DNA"/>
</dbReference>
<protein>
    <submittedName>
        <fullName evidence="2">PREDICTED: anthocyanidin reductase</fullName>
    </submittedName>
</protein>
<evidence type="ECO:0000313" key="2">
    <source>
        <dbReference type="EMBL" id="VVA35701.1"/>
    </source>
</evidence>
<sequence length="90" mass="10464">MEHSSMRGRFCCAVANPTIKEIAIYFQENYKEYKMKIAKELTQGPEEGTKRDFTKLVKMGFEYKYGMKDVLDDSVACGRLFIWSSFSQVI</sequence>
<dbReference type="Proteomes" id="UP001054821">
    <property type="component" value="Chromosome 5"/>
</dbReference>
<dbReference type="Gramene" id="VVA35701">
    <property type="protein sequence ID" value="VVA35701"/>
    <property type="gene ID" value="Prudul26B032904"/>
</dbReference>
<name>A0A5E4G7B3_PRUDU</name>
<proteinExistence type="predicted"/>
<reference evidence="2" key="1">
    <citation type="submission" date="2019-07" db="EMBL/GenBank/DDBJ databases">
        <authorList>
            <person name="Alioto T."/>
            <person name="Alioto T."/>
            <person name="Gomez Garrido J."/>
        </authorList>
    </citation>
    <scope>NUCLEOTIDE SEQUENCE</scope>
</reference>
<evidence type="ECO:0000313" key="4">
    <source>
        <dbReference type="Proteomes" id="UP001054821"/>
    </source>
</evidence>
<evidence type="ECO:0000313" key="1">
    <source>
        <dbReference type="EMBL" id="KAI5329139.1"/>
    </source>
</evidence>
<dbReference type="AlphaFoldDB" id="A0A5E4G7B3"/>
<dbReference type="Gene3D" id="3.40.50.720">
    <property type="entry name" value="NAD(P)-binding Rossmann-like Domain"/>
    <property type="match status" value="1"/>
</dbReference>
<dbReference type="EMBL" id="CABIKO010000403">
    <property type="protein sequence ID" value="VVA35701.1"/>
    <property type="molecule type" value="Genomic_DNA"/>
</dbReference>
<dbReference type="InParanoid" id="A0A5E4G7B3"/>
<reference evidence="3" key="2">
    <citation type="journal article" date="2020" name="Plant J.">
        <title>Transposons played a major role in the diversification between the closely related almond and peach genomes: results from the almond genome sequence.</title>
        <authorList>
            <person name="Alioto T."/>
            <person name="Alexiou K.G."/>
            <person name="Bardil A."/>
            <person name="Barteri F."/>
            <person name="Castanera R."/>
            <person name="Cruz F."/>
            <person name="Dhingra A."/>
            <person name="Duval H."/>
            <person name="Fernandez I Marti A."/>
            <person name="Frias L."/>
            <person name="Galan B."/>
            <person name="Garcia J.L."/>
            <person name="Howad W."/>
            <person name="Gomez-Garrido J."/>
            <person name="Gut M."/>
            <person name="Julca I."/>
            <person name="Morata J."/>
            <person name="Puigdomenech P."/>
            <person name="Ribeca P."/>
            <person name="Rubio Cabetas M.J."/>
            <person name="Vlasova A."/>
            <person name="Wirthensohn M."/>
            <person name="Garcia-Mas J."/>
            <person name="Gabaldon T."/>
            <person name="Casacuberta J.M."/>
            <person name="Arus P."/>
        </authorList>
    </citation>
    <scope>NUCLEOTIDE SEQUENCE [LARGE SCALE GENOMIC DNA]</scope>
    <source>
        <strain evidence="3">cv. Texas</strain>
    </source>
</reference>
<accession>A0A5E4G7B3</accession>
<evidence type="ECO:0000313" key="3">
    <source>
        <dbReference type="Proteomes" id="UP000327085"/>
    </source>
</evidence>
<keyword evidence="4" id="KW-1185">Reference proteome</keyword>
<organism evidence="2 3">
    <name type="scientific">Prunus dulcis</name>
    <name type="common">Almond</name>
    <name type="synonym">Amygdalus dulcis</name>
    <dbReference type="NCBI Taxonomy" id="3755"/>
    <lineage>
        <taxon>Eukaryota</taxon>
        <taxon>Viridiplantae</taxon>
        <taxon>Streptophyta</taxon>
        <taxon>Embryophyta</taxon>
        <taxon>Tracheophyta</taxon>
        <taxon>Spermatophyta</taxon>
        <taxon>Magnoliopsida</taxon>
        <taxon>eudicotyledons</taxon>
        <taxon>Gunneridae</taxon>
        <taxon>Pentapetalae</taxon>
        <taxon>rosids</taxon>
        <taxon>fabids</taxon>
        <taxon>Rosales</taxon>
        <taxon>Rosaceae</taxon>
        <taxon>Amygdaloideae</taxon>
        <taxon>Amygdaleae</taxon>
        <taxon>Prunus</taxon>
    </lineage>
</organism>
<dbReference type="Proteomes" id="UP000327085">
    <property type="component" value="Chromosome 5"/>
</dbReference>
<gene>
    <name evidence="2" type="ORF">ALMOND_2B032904</name>
    <name evidence="1" type="ORF">L3X38_028536</name>
</gene>